<feature type="domain" description="Cytochrome b561" evidence="11">
    <location>
        <begin position="187"/>
        <end position="402"/>
    </location>
</feature>
<feature type="domain" description="DOMON" evidence="10">
    <location>
        <begin position="55"/>
        <end position="180"/>
    </location>
</feature>
<dbReference type="InterPro" id="IPR029066">
    <property type="entry name" value="PLP-binding_barrel"/>
</dbReference>
<dbReference type="AlphaFoldDB" id="A0AAQ3K883"/>
<evidence type="ECO:0000256" key="1">
    <source>
        <dbReference type="ARBA" id="ARBA00004370"/>
    </source>
</evidence>
<dbReference type="GO" id="GO:0030170">
    <property type="term" value="F:pyridoxal phosphate binding"/>
    <property type="evidence" value="ECO:0007669"/>
    <property type="project" value="UniProtKB-UniRule"/>
</dbReference>
<evidence type="ECO:0000256" key="3">
    <source>
        <dbReference type="ARBA" id="ARBA00022692"/>
    </source>
</evidence>
<evidence type="ECO:0000313" key="12">
    <source>
        <dbReference type="EMBL" id="WOL02974.1"/>
    </source>
</evidence>
<feature type="transmembrane region" description="Helical" evidence="8">
    <location>
        <begin position="349"/>
        <end position="369"/>
    </location>
</feature>
<feature type="chain" id="PRO_5042852740" description="Pyridoxal phosphate homeostasis protein" evidence="9">
    <location>
        <begin position="28"/>
        <end position="622"/>
    </location>
</feature>
<dbReference type="HAMAP" id="MF_02087">
    <property type="entry name" value="PLP_homeostasis"/>
    <property type="match status" value="1"/>
</dbReference>
<evidence type="ECO:0000256" key="9">
    <source>
        <dbReference type="SAM" id="SignalP"/>
    </source>
</evidence>
<keyword evidence="9" id="KW-0732">Signal</keyword>
<dbReference type="Pfam" id="PF01168">
    <property type="entry name" value="Ala_racemase_N"/>
    <property type="match status" value="1"/>
</dbReference>
<evidence type="ECO:0000256" key="8">
    <source>
        <dbReference type="SAM" id="Phobius"/>
    </source>
</evidence>
<dbReference type="SMART" id="SM00665">
    <property type="entry name" value="B561"/>
    <property type="match status" value="1"/>
</dbReference>
<evidence type="ECO:0000259" key="11">
    <source>
        <dbReference type="PROSITE" id="PS50939"/>
    </source>
</evidence>
<comment type="similarity">
    <text evidence="7">Belongs to the pyridoxal phosphate-binding protein YggS/PROSC family.</text>
</comment>
<dbReference type="PANTHER" id="PTHR10146:SF16">
    <property type="entry name" value="PYRIDOXAL PHOSPHATE HOMEOSTASIS PROTEIN"/>
    <property type="match status" value="1"/>
</dbReference>
<keyword evidence="2" id="KW-0813">Transport</keyword>
<dbReference type="InterPro" id="IPR005018">
    <property type="entry name" value="DOMON_domain"/>
</dbReference>
<dbReference type="PROSITE" id="PS50836">
    <property type="entry name" value="DOMON"/>
    <property type="match status" value="1"/>
</dbReference>
<comment type="subcellular location">
    <subcellularLocation>
        <location evidence="1">Membrane</location>
    </subcellularLocation>
</comment>
<feature type="transmembrane region" description="Helical" evidence="8">
    <location>
        <begin position="375"/>
        <end position="396"/>
    </location>
</feature>
<evidence type="ECO:0000256" key="6">
    <source>
        <dbReference type="ARBA" id="ARBA00023136"/>
    </source>
</evidence>
<keyword evidence="3 8" id="KW-0812">Transmembrane</keyword>
<keyword evidence="5 8" id="KW-1133">Transmembrane helix</keyword>
<keyword evidence="6 8" id="KW-0472">Membrane</keyword>
<organism evidence="12 13">
    <name type="scientific">Canna indica</name>
    <name type="common">Indian-shot</name>
    <dbReference type="NCBI Taxonomy" id="4628"/>
    <lineage>
        <taxon>Eukaryota</taxon>
        <taxon>Viridiplantae</taxon>
        <taxon>Streptophyta</taxon>
        <taxon>Embryophyta</taxon>
        <taxon>Tracheophyta</taxon>
        <taxon>Spermatophyta</taxon>
        <taxon>Magnoliopsida</taxon>
        <taxon>Liliopsida</taxon>
        <taxon>Zingiberales</taxon>
        <taxon>Cannaceae</taxon>
        <taxon>Canna</taxon>
    </lineage>
</organism>
<dbReference type="NCBIfam" id="TIGR00044">
    <property type="entry name" value="YggS family pyridoxal phosphate-dependent enzyme"/>
    <property type="match status" value="1"/>
</dbReference>
<dbReference type="InterPro" id="IPR011078">
    <property type="entry name" value="PyrdxlP_homeostasis"/>
</dbReference>
<evidence type="ECO:0000256" key="4">
    <source>
        <dbReference type="ARBA" id="ARBA00022982"/>
    </source>
</evidence>
<feature type="modified residue" description="N6-(pyridoxal phosphate)lysine" evidence="7">
    <location>
        <position position="417"/>
    </location>
</feature>
<evidence type="ECO:0000313" key="13">
    <source>
        <dbReference type="Proteomes" id="UP001327560"/>
    </source>
</evidence>
<dbReference type="Gene3D" id="3.20.20.10">
    <property type="entry name" value="Alanine racemase"/>
    <property type="match status" value="1"/>
</dbReference>
<dbReference type="GO" id="GO:0016020">
    <property type="term" value="C:membrane"/>
    <property type="evidence" value="ECO:0007669"/>
    <property type="project" value="UniProtKB-SubCell"/>
</dbReference>
<reference evidence="12 13" key="1">
    <citation type="submission" date="2023-10" db="EMBL/GenBank/DDBJ databases">
        <title>Chromosome-scale genome assembly provides insights into flower coloration mechanisms of Canna indica.</title>
        <authorList>
            <person name="Li C."/>
        </authorList>
    </citation>
    <scope>NUCLEOTIDE SEQUENCE [LARGE SCALE GENOMIC DNA]</scope>
    <source>
        <tissue evidence="12">Flower</tissue>
    </source>
</reference>
<evidence type="ECO:0000259" key="10">
    <source>
        <dbReference type="PROSITE" id="PS50836"/>
    </source>
</evidence>
<protein>
    <recommendedName>
        <fullName evidence="7">Pyridoxal phosphate homeostasis protein</fullName>
        <shortName evidence="7">PLP homeostasis protein</shortName>
    </recommendedName>
</protein>
<sequence>MASIAMTSSFSLVAISILALLLCNVKATVETQGSECDAMSFIDEDIGNCRRLRTLGAELGWRYNMSVPNVTVDIVFGAKPEEEGGWIAWGLNPGKRPQMVGTRALIAFMGANGTVEVLTYNVTADAKHGCKLRPSAIEIKVENARANYSAKTGAITMSARLSLDPSSYNITNLKHVWQVGSCVIDRVPLMHALRLKSFDSFEKIDLTSARGFMHRGLTMQRYAHGILSVIGWGILLPMGVIFKRYSKVCESEGSCGSAAVIKRQRMWFMVHVAFQMSAYTVGATAWGIGIALMSNSRHFKTFKGHRNIGIIIFCLATLQMTALCLKPVTKEKDKGKFDSRRKWNVYHHLVGYTLIILAIVNILKGFAILQPPYAWKWIYVAVLATLACVALGLEIASWAADRSGRTADGVRVVAVGKTKPTTLIRSLYDAGHRCFGENYAQELVDKAPQLPSDIGWHFIGHLQSNKVKSLLAAVPNLDMIESVDSEKIASHLNRAVASLGRNPLKVLVQVNTSGEESKSGVEPARCLELAKHVKFSCPNLIFSGLMTIGMPDYTSTPENFRALWNCRADVCSALVVPEKQYELSMGMSGDFEKAIEMGSTNVRIGSTIFGPREYPKKNQPID</sequence>
<proteinExistence type="inferred from homology"/>
<dbReference type="InterPro" id="IPR001608">
    <property type="entry name" value="Ala_racemase_N"/>
</dbReference>
<evidence type="ECO:0000256" key="2">
    <source>
        <dbReference type="ARBA" id="ARBA00022448"/>
    </source>
</evidence>
<dbReference type="SUPFAM" id="SSF51419">
    <property type="entry name" value="PLP-binding barrel"/>
    <property type="match status" value="1"/>
</dbReference>
<dbReference type="FunFam" id="3.20.20.10:FF:000014">
    <property type="entry name" value="Pyridoxal phosphate homeostasis protein"/>
    <property type="match status" value="1"/>
</dbReference>
<dbReference type="Pfam" id="PF04526">
    <property type="entry name" value="DUF568"/>
    <property type="match status" value="1"/>
</dbReference>
<keyword evidence="4" id="KW-0249">Electron transport</keyword>
<name>A0AAQ3K883_9LILI</name>
<dbReference type="CDD" id="cd08760">
    <property type="entry name" value="Cyt_b561_FRRS1_like"/>
    <property type="match status" value="1"/>
</dbReference>
<feature type="transmembrane region" description="Helical" evidence="8">
    <location>
        <begin position="267"/>
        <end position="288"/>
    </location>
</feature>
<evidence type="ECO:0000256" key="5">
    <source>
        <dbReference type="ARBA" id="ARBA00022989"/>
    </source>
</evidence>
<comment type="function">
    <text evidence="7">Pyridoxal 5'-phosphate (PLP)-binding protein, which may be involved in intracellular homeostatic regulation of pyridoxal 5'-phosphate (PLP), the active form of vitamin B6.</text>
</comment>
<dbReference type="InterPro" id="IPR045265">
    <property type="entry name" value="AIR12_DOMON"/>
</dbReference>
<dbReference type="EMBL" id="CP136893">
    <property type="protein sequence ID" value="WOL02974.1"/>
    <property type="molecule type" value="Genomic_DNA"/>
</dbReference>
<gene>
    <name evidence="12" type="ORF">Cni_G11694</name>
</gene>
<evidence type="ECO:0000256" key="7">
    <source>
        <dbReference type="HAMAP-Rule" id="MF_03225"/>
    </source>
</evidence>
<keyword evidence="13" id="KW-1185">Reference proteome</keyword>
<dbReference type="PROSITE" id="PS50939">
    <property type="entry name" value="CYTOCHROME_B561"/>
    <property type="match status" value="1"/>
</dbReference>
<dbReference type="Proteomes" id="UP001327560">
    <property type="component" value="Chromosome 4"/>
</dbReference>
<dbReference type="PANTHER" id="PTHR10146">
    <property type="entry name" value="PROLINE SYNTHETASE CO-TRANSCRIBED BACTERIAL HOMOLOG PROTEIN"/>
    <property type="match status" value="1"/>
</dbReference>
<keyword evidence="7" id="KW-0663">Pyridoxal phosphate</keyword>
<feature type="signal peptide" evidence="9">
    <location>
        <begin position="1"/>
        <end position="27"/>
    </location>
</feature>
<feature type="transmembrane region" description="Helical" evidence="8">
    <location>
        <begin position="308"/>
        <end position="328"/>
    </location>
</feature>
<dbReference type="PROSITE" id="PS01211">
    <property type="entry name" value="UPF0001"/>
    <property type="match status" value="1"/>
</dbReference>
<feature type="transmembrane region" description="Helical" evidence="8">
    <location>
        <begin position="222"/>
        <end position="242"/>
    </location>
</feature>
<accession>A0AAQ3K883</accession>
<dbReference type="InterPro" id="IPR006593">
    <property type="entry name" value="Cyt_b561/ferric_Rdtase_TM"/>
</dbReference>
<dbReference type="CDD" id="cd06822">
    <property type="entry name" value="PLPDE_III_YBL036c_euk"/>
    <property type="match status" value="1"/>
</dbReference>